<sequence>IAMQYVLIIHEVENYEAWKSVFDRAANIRKEAGERSYQVLKYENEPHKIVHFSAWTSIADARAFFESPKLVKIREEAGVKAPEFIYLDQLESGVL</sequence>
<evidence type="ECO:0000313" key="2">
    <source>
        <dbReference type="EMBL" id="MEK0189638.1"/>
    </source>
</evidence>
<dbReference type="GO" id="GO:0004497">
    <property type="term" value="F:monooxygenase activity"/>
    <property type="evidence" value="ECO:0007669"/>
    <property type="project" value="UniProtKB-KW"/>
</dbReference>
<dbReference type="PROSITE" id="PS51725">
    <property type="entry name" value="ABM"/>
    <property type="match status" value="1"/>
</dbReference>
<gene>
    <name evidence="2" type="ORF">WMG39_33050</name>
</gene>
<reference evidence="2 3" key="1">
    <citation type="journal article" date="2020" name="Harmful Algae">
        <title>Molecular and morphological characterization of a novel dihydroanatoxin-a producing Microcoleus species (cyanobacteria) from the Russian River, California, USA.</title>
        <authorList>
            <person name="Conklin K.Y."/>
            <person name="Stancheva R."/>
            <person name="Otten T.G."/>
            <person name="Fadness R."/>
            <person name="Boyer G.L."/>
            <person name="Read B."/>
            <person name="Zhang X."/>
            <person name="Sheath R.G."/>
        </authorList>
    </citation>
    <scope>NUCLEOTIDE SEQUENCE [LARGE SCALE GENOMIC DNA]</scope>
    <source>
        <strain evidence="2 3">PTRS2</strain>
    </source>
</reference>
<organism evidence="2 3">
    <name type="scientific">Microcoleus anatoxicus PTRS2</name>
    <dbReference type="NCBI Taxonomy" id="2705321"/>
    <lineage>
        <taxon>Bacteria</taxon>
        <taxon>Bacillati</taxon>
        <taxon>Cyanobacteriota</taxon>
        <taxon>Cyanophyceae</taxon>
        <taxon>Oscillatoriophycideae</taxon>
        <taxon>Oscillatoriales</taxon>
        <taxon>Microcoleaceae</taxon>
        <taxon>Microcoleus</taxon>
        <taxon>Microcoleus anatoxicus</taxon>
    </lineage>
</organism>
<evidence type="ECO:0000313" key="3">
    <source>
        <dbReference type="Proteomes" id="UP001384579"/>
    </source>
</evidence>
<dbReference type="Pfam" id="PF03992">
    <property type="entry name" value="ABM"/>
    <property type="match status" value="1"/>
</dbReference>
<evidence type="ECO:0000259" key="1">
    <source>
        <dbReference type="PROSITE" id="PS51725"/>
    </source>
</evidence>
<dbReference type="EMBL" id="JBBLXS010001459">
    <property type="protein sequence ID" value="MEK0189638.1"/>
    <property type="molecule type" value="Genomic_DNA"/>
</dbReference>
<comment type="caution">
    <text evidence="2">The sequence shown here is derived from an EMBL/GenBank/DDBJ whole genome shotgun (WGS) entry which is preliminary data.</text>
</comment>
<dbReference type="InterPro" id="IPR007138">
    <property type="entry name" value="ABM_dom"/>
</dbReference>
<dbReference type="Proteomes" id="UP001384579">
    <property type="component" value="Unassembled WGS sequence"/>
</dbReference>
<keyword evidence="2" id="KW-0560">Oxidoreductase</keyword>
<dbReference type="RefSeq" id="WP_340542755.1">
    <property type="nucleotide sequence ID" value="NZ_JBBLXS010001459.1"/>
</dbReference>
<proteinExistence type="predicted"/>
<keyword evidence="2" id="KW-0503">Monooxygenase</keyword>
<feature type="domain" description="ABM" evidence="1">
    <location>
        <begin position="1"/>
        <end position="95"/>
    </location>
</feature>
<name>A0ABU8YZR6_9CYAN</name>
<accession>A0ABU8YZR6</accession>
<keyword evidence="3" id="KW-1185">Reference proteome</keyword>
<protein>
    <submittedName>
        <fullName evidence="2">Antibiotic biosynthesis monooxygenase</fullName>
    </submittedName>
</protein>
<feature type="non-terminal residue" evidence="2">
    <location>
        <position position="1"/>
    </location>
</feature>
<dbReference type="SUPFAM" id="SSF54909">
    <property type="entry name" value="Dimeric alpha+beta barrel"/>
    <property type="match status" value="1"/>
</dbReference>
<dbReference type="InterPro" id="IPR011008">
    <property type="entry name" value="Dimeric_a/b-barrel"/>
</dbReference>
<dbReference type="Gene3D" id="3.30.70.100">
    <property type="match status" value="1"/>
</dbReference>